<organism evidence="4 5">
    <name type="scientific">Marinirhabdus gelatinilytica</name>
    <dbReference type="NCBI Taxonomy" id="1703343"/>
    <lineage>
        <taxon>Bacteria</taxon>
        <taxon>Pseudomonadati</taxon>
        <taxon>Bacteroidota</taxon>
        <taxon>Flavobacteriia</taxon>
        <taxon>Flavobacteriales</taxon>
        <taxon>Flavobacteriaceae</taxon>
    </lineage>
</organism>
<feature type="chain" id="PRO_5016737028" evidence="2">
    <location>
        <begin position="20"/>
        <end position="1002"/>
    </location>
</feature>
<dbReference type="Proteomes" id="UP000255317">
    <property type="component" value="Unassembled WGS sequence"/>
</dbReference>
<dbReference type="InterPro" id="IPR026444">
    <property type="entry name" value="Secre_tail"/>
</dbReference>
<comment type="caution">
    <text evidence="4">The sequence shown here is derived from an EMBL/GenBank/DDBJ whole genome shotgun (WGS) entry which is preliminary data.</text>
</comment>
<name>A0A370Q8U9_9FLAO</name>
<feature type="signal peptide" evidence="2">
    <location>
        <begin position="1"/>
        <end position="19"/>
    </location>
</feature>
<protein>
    <submittedName>
        <fullName evidence="4">Putative secreted protein (Por secretion system target)</fullName>
    </submittedName>
</protein>
<evidence type="ECO:0000313" key="5">
    <source>
        <dbReference type="Proteomes" id="UP000255317"/>
    </source>
</evidence>
<keyword evidence="1 2" id="KW-0732">Signal</keyword>
<evidence type="ECO:0000256" key="1">
    <source>
        <dbReference type="ARBA" id="ARBA00022729"/>
    </source>
</evidence>
<dbReference type="OrthoDB" id="8981767at2"/>
<feature type="domain" description="Secretion system C-terminal sorting" evidence="3">
    <location>
        <begin position="932"/>
        <end position="998"/>
    </location>
</feature>
<dbReference type="EMBL" id="QRAO01000004">
    <property type="protein sequence ID" value="RDK84786.1"/>
    <property type="molecule type" value="Genomic_DNA"/>
</dbReference>
<evidence type="ECO:0000313" key="4">
    <source>
        <dbReference type="EMBL" id="RDK84786.1"/>
    </source>
</evidence>
<proteinExistence type="predicted"/>
<gene>
    <name evidence="4" type="ORF">C8D94_104159</name>
</gene>
<keyword evidence="5" id="KW-1185">Reference proteome</keyword>
<accession>A0A370Q8U9</accession>
<dbReference type="NCBIfam" id="TIGR04183">
    <property type="entry name" value="Por_Secre_tail"/>
    <property type="match status" value="1"/>
</dbReference>
<dbReference type="Gene3D" id="2.60.120.200">
    <property type="match status" value="3"/>
</dbReference>
<evidence type="ECO:0000259" key="3">
    <source>
        <dbReference type="Pfam" id="PF18962"/>
    </source>
</evidence>
<dbReference type="RefSeq" id="WP_115124203.1">
    <property type="nucleotide sequence ID" value="NZ_QRAO01000004.1"/>
</dbReference>
<dbReference type="Pfam" id="PF18962">
    <property type="entry name" value="Por_Secre_tail"/>
    <property type="match status" value="1"/>
</dbReference>
<dbReference type="AlphaFoldDB" id="A0A370Q8U9"/>
<evidence type="ECO:0000256" key="2">
    <source>
        <dbReference type="SAM" id="SignalP"/>
    </source>
</evidence>
<reference evidence="4 5" key="1">
    <citation type="submission" date="2018-07" db="EMBL/GenBank/DDBJ databases">
        <title>Genomic Encyclopedia of Type Strains, Phase IV (KMG-IV): sequencing the most valuable type-strain genomes for metagenomic binning, comparative biology and taxonomic classification.</title>
        <authorList>
            <person name="Goeker M."/>
        </authorList>
    </citation>
    <scope>NUCLEOTIDE SEQUENCE [LARGE SCALE GENOMIC DNA]</scope>
    <source>
        <strain evidence="4 5">DSM 101478</strain>
    </source>
</reference>
<sequence length="1002" mass="106304">MKQLVTLLFLFTTILASQAQDCTMAATIPYFEDFSAGTPDCWTYEDTDNANPVWTYNNGVDITGNGTNDPVMVMIPPNVGTTQKDDWAFTRKLDLTAGNEYVIEIDYNAFNLGNATASENFELVITDAPSSTATFSTVLGTYNDFLQQGTFPGQNDGNDIKNQAYTASELFIPATSGEYYVAIHALGTNGAEGGGFFVFNASVEDITINCNAATVPYYEDFSTGNPPCFAVEDTDGILPVWSYNDSVDIDGDGTNDPIYSNISPGVQFPDKDDWVFSRGVALEAGTTYYLSAHYNAVDLGQATSIENFEFFVLDEQSSTAPFQQLLNTYNDITQQGEFPGMNNGNDLKAQAYLAEEGFTPTTTGTYYVGVHAIDASASGGALLLFDVGVDTQPSVPLCNEPATIPYTEDFSDGTPDCWEYEDADAQTPVWAFNDTVDIDGDGTNDMFVNVIPNNVSQLEKDDWAFTKGLALNSANEYKIEIDYNALNLGNLTASENFELVITDGQNSGAIVETLATFQNIMQQGEFPGMNNGNDLRSMAYTASETFTPPTTGEYFVAIHTTGTNGTDAGGFLVFDVSVTLNIPPSDGELIILPTTGFVSSVNYNGSAAAGYDTQTHFLWNETTGFETIGGVVPAPGIGGKTGISDDGLTIGASSLNTTNNLIELSMYDVATQTWTPLGGLGGDDGIEASSSHAISGDASTIVGLGYTAGTNTPHAVRWTETEGVIDLGSTVAGAFSRANATNLDGTIIGGWQDTASGFRQGAVWTNGVQQTIDTANGDPVGGVETVSNDGAWVGGEGSFANNFQAYLWSEDSGLVNIGPALTPGYRGFTTGLNEDGTIAVGNYRPNGVPAVFGEGFIWTEALGILNLNDYATTLGIDLQGVNLSLPLDISADGTTIVGTGKDSNGDSVGFVLKLEPTILDTEDITANTQFAIYPNPAENVLNVKGDTTIDSVTIYSITGQQVLFTEIAAQEKAVTISALRAGMYIVNVVAGDNSKSFKLLKK</sequence>